<dbReference type="PROSITE" id="PS51257">
    <property type="entry name" value="PROKAR_LIPOPROTEIN"/>
    <property type="match status" value="1"/>
</dbReference>
<dbReference type="AlphaFoldDB" id="A0A2U2PJ10"/>
<sequence>MKNKTIGFHNAGLILLTLTALSFASCSKNGGEVDDNGEKYLTCKINGEYREFNYFVNANDKPATDTVHFVVISGWEKQDMITGFGIDMHIAEGAKETTYVGNDASDLLLSGKYYIQNMKDGKIVGTTIYNGGSATGSNFTLTITSLTKWGVKGTFSGKLRLLGGEDYVTVTDGKFSAPYN</sequence>
<name>A0A2U2PJ10_9SPHI</name>
<dbReference type="EMBL" id="QEAS01000004">
    <property type="protein sequence ID" value="PWG81393.1"/>
    <property type="molecule type" value="Genomic_DNA"/>
</dbReference>
<accession>A0A2U2PJ10</accession>
<protein>
    <submittedName>
        <fullName evidence="2">Uncharacterized protein</fullName>
    </submittedName>
</protein>
<organism evidence="2 3">
    <name type="scientific">Pararcticibacter amylolyticus</name>
    <dbReference type="NCBI Taxonomy" id="2173175"/>
    <lineage>
        <taxon>Bacteria</taxon>
        <taxon>Pseudomonadati</taxon>
        <taxon>Bacteroidota</taxon>
        <taxon>Sphingobacteriia</taxon>
        <taxon>Sphingobacteriales</taxon>
        <taxon>Sphingobacteriaceae</taxon>
        <taxon>Pararcticibacter</taxon>
    </lineage>
</organism>
<dbReference type="RefSeq" id="WP_109414877.1">
    <property type="nucleotide sequence ID" value="NZ_QEAS01000004.1"/>
</dbReference>
<keyword evidence="3" id="KW-1185">Reference proteome</keyword>
<evidence type="ECO:0000313" key="3">
    <source>
        <dbReference type="Proteomes" id="UP000245647"/>
    </source>
</evidence>
<comment type="caution">
    <text evidence="2">The sequence shown here is derived from an EMBL/GenBank/DDBJ whole genome shotgun (WGS) entry which is preliminary data.</text>
</comment>
<reference evidence="2 3" key="1">
    <citation type="submission" date="2018-04" db="EMBL/GenBank/DDBJ databases">
        <title>Pedobacter chongqingensis sp. nov., isolated from a rottenly hemp rope.</title>
        <authorList>
            <person name="Cai Y."/>
        </authorList>
    </citation>
    <scope>NUCLEOTIDE SEQUENCE [LARGE SCALE GENOMIC DNA]</scope>
    <source>
        <strain evidence="2 3">FJ4-8</strain>
    </source>
</reference>
<evidence type="ECO:0000313" key="2">
    <source>
        <dbReference type="EMBL" id="PWG81393.1"/>
    </source>
</evidence>
<evidence type="ECO:0000256" key="1">
    <source>
        <dbReference type="SAM" id="SignalP"/>
    </source>
</evidence>
<proteinExistence type="predicted"/>
<feature type="signal peptide" evidence="1">
    <location>
        <begin position="1"/>
        <end position="24"/>
    </location>
</feature>
<gene>
    <name evidence="2" type="ORF">DDR33_06005</name>
</gene>
<dbReference type="OrthoDB" id="768633at2"/>
<keyword evidence="1" id="KW-0732">Signal</keyword>
<dbReference type="Proteomes" id="UP000245647">
    <property type="component" value="Unassembled WGS sequence"/>
</dbReference>
<feature type="chain" id="PRO_5015532132" evidence="1">
    <location>
        <begin position="25"/>
        <end position="180"/>
    </location>
</feature>